<name>A0A9W9G3X6_9EURO</name>
<evidence type="ECO:0000256" key="1">
    <source>
        <dbReference type="SAM" id="MobiDB-lite"/>
    </source>
</evidence>
<proteinExistence type="predicted"/>
<reference evidence="3" key="1">
    <citation type="submission" date="2022-11" db="EMBL/GenBank/DDBJ databases">
        <authorList>
            <person name="Petersen C."/>
        </authorList>
    </citation>
    <scope>NUCLEOTIDE SEQUENCE</scope>
    <source>
        <strain evidence="3">IBT 30761</strain>
    </source>
</reference>
<feature type="compositionally biased region" description="Low complexity" evidence="1">
    <location>
        <begin position="40"/>
        <end position="57"/>
    </location>
</feature>
<evidence type="ECO:0000313" key="3">
    <source>
        <dbReference type="EMBL" id="KAJ5110827.1"/>
    </source>
</evidence>
<keyword evidence="2" id="KW-0472">Membrane</keyword>
<reference evidence="3" key="2">
    <citation type="journal article" date="2023" name="IMA Fungus">
        <title>Comparative genomic study of the Penicillium genus elucidates a diverse pangenome and 15 lateral gene transfer events.</title>
        <authorList>
            <person name="Petersen C."/>
            <person name="Sorensen T."/>
            <person name="Nielsen M.R."/>
            <person name="Sondergaard T.E."/>
            <person name="Sorensen J.L."/>
            <person name="Fitzpatrick D.A."/>
            <person name="Frisvad J.C."/>
            <person name="Nielsen K.L."/>
        </authorList>
    </citation>
    <scope>NUCLEOTIDE SEQUENCE</scope>
    <source>
        <strain evidence="3">IBT 30761</strain>
    </source>
</reference>
<feature type="region of interest" description="Disordered" evidence="1">
    <location>
        <begin position="1"/>
        <end position="61"/>
    </location>
</feature>
<dbReference type="EMBL" id="JAPQKI010000002">
    <property type="protein sequence ID" value="KAJ5110827.1"/>
    <property type="molecule type" value="Genomic_DNA"/>
</dbReference>
<evidence type="ECO:0000256" key="2">
    <source>
        <dbReference type="SAM" id="Phobius"/>
    </source>
</evidence>
<dbReference type="GeneID" id="81352835"/>
<dbReference type="Proteomes" id="UP001149074">
    <property type="component" value="Unassembled WGS sequence"/>
</dbReference>
<protein>
    <submittedName>
        <fullName evidence="3">Uncharacterized protein</fullName>
    </submittedName>
</protein>
<feature type="transmembrane region" description="Helical" evidence="2">
    <location>
        <begin position="95"/>
        <end position="117"/>
    </location>
</feature>
<evidence type="ECO:0000313" key="4">
    <source>
        <dbReference type="Proteomes" id="UP001149074"/>
    </source>
</evidence>
<gene>
    <name evidence="3" type="ORF">N7532_001362</name>
</gene>
<dbReference type="RefSeq" id="XP_056478897.1">
    <property type="nucleotide sequence ID" value="XM_056613856.1"/>
</dbReference>
<dbReference type="OrthoDB" id="5125733at2759"/>
<keyword evidence="2" id="KW-0812">Transmembrane</keyword>
<keyword evidence="4" id="KW-1185">Reference proteome</keyword>
<organism evidence="3 4">
    <name type="scientific">Penicillium argentinense</name>
    <dbReference type="NCBI Taxonomy" id="1131581"/>
    <lineage>
        <taxon>Eukaryota</taxon>
        <taxon>Fungi</taxon>
        <taxon>Dikarya</taxon>
        <taxon>Ascomycota</taxon>
        <taxon>Pezizomycotina</taxon>
        <taxon>Eurotiomycetes</taxon>
        <taxon>Eurotiomycetidae</taxon>
        <taxon>Eurotiales</taxon>
        <taxon>Aspergillaceae</taxon>
        <taxon>Penicillium</taxon>
    </lineage>
</organism>
<keyword evidence="2" id="KW-1133">Transmembrane helix</keyword>
<dbReference type="AlphaFoldDB" id="A0A9W9G3X6"/>
<sequence length="563" mass="62125">MEALNRLRNRLDKNRPPGITTVNEKKSINVQSAPRPSIKPSPSQNANASPSAAASKPKPWPMELKTPQFNINVLVYNLKPGSLDTIITRAPERGLGCWVFVSSGLFSIAGGELVLFLKHRKSENPAAYPLDFLRICDRVAGEAQRHGKRIRRWQTLEFDEPLFGRKEFHTAILGFQNAALIGIEDQDAQKITRPYFHVTLLTDDEAAVARKYGSIRAFVVRTDSPPFYPFPPFVDRDRISGSTVAALEGSASIRTPSNQLPTEGLNVVQEGQGIYLLVPPNQEESFKSSIPFRSTISQNPMRIESEIHEACDSVYYWGPNDRHPARRLCAGPLAERLTALNFLTICPNQPVAAIKPVEDGCLVFMSATQSKEFFAASICGFEFNMSAESMTFHLRWESPWPSPARSILTTEAMSAAAPVKKKEAKNGATHIELGGLIFLRKPSDDRNLIVEKFGELIDAIDGVIMNTIPKPKPASLPEGCGVCVQFKLPLAVTSPFKLATSSSIANSALPINEIMAGLECIPRINAFAIPDTTEVQVLYACWGFQTAQFGAPPPLYKMILHRR</sequence>
<accession>A0A9W9G3X6</accession>
<comment type="caution">
    <text evidence="3">The sequence shown here is derived from an EMBL/GenBank/DDBJ whole genome shotgun (WGS) entry which is preliminary data.</text>
</comment>